<reference evidence="2" key="1">
    <citation type="submission" date="2021-10" db="EMBL/GenBank/DDBJ databases">
        <title>Novel species in genus Arthrobacter.</title>
        <authorList>
            <person name="Liu Y."/>
        </authorList>
    </citation>
    <scope>NUCLEOTIDE SEQUENCE</scope>
    <source>
        <strain evidence="2">Zg-Y453</strain>
    </source>
</reference>
<name>A0A9X1MH14_9MICC</name>
<organism evidence="2 3">
    <name type="scientific">Arthrobacter caoxuetaonis</name>
    <dbReference type="NCBI Taxonomy" id="2886935"/>
    <lineage>
        <taxon>Bacteria</taxon>
        <taxon>Bacillati</taxon>
        <taxon>Actinomycetota</taxon>
        <taxon>Actinomycetes</taxon>
        <taxon>Micrococcales</taxon>
        <taxon>Micrococcaceae</taxon>
        <taxon>Arthrobacter</taxon>
    </lineage>
</organism>
<dbReference type="Proteomes" id="UP001139158">
    <property type="component" value="Unassembled WGS sequence"/>
</dbReference>
<gene>
    <name evidence="2" type="ORF">LJ757_17850</name>
</gene>
<keyword evidence="3" id="KW-1185">Reference proteome</keyword>
<comment type="caution">
    <text evidence="2">The sequence shown here is derived from an EMBL/GenBank/DDBJ whole genome shotgun (WGS) entry which is preliminary data.</text>
</comment>
<dbReference type="AlphaFoldDB" id="A0A9X1MH14"/>
<dbReference type="EMBL" id="JAJFZV010000020">
    <property type="protein sequence ID" value="MCC3299661.1"/>
    <property type="molecule type" value="Genomic_DNA"/>
</dbReference>
<dbReference type="RefSeq" id="WP_227897647.1">
    <property type="nucleotide sequence ID" value="NZ_CP099467.1"/>
</dbReference>
<sequence length="246" mass="26805">MTTSSNAPRARVQPGVPAGGQFTATNHAESGVTVGAAPAASPYDQYRESQERAEELLDQIRAVDVHRDVMELDLERASLKSIGLGIKDAYPEARYLRVEEDDNRYWVSGLTDADGDVVPGSEDDLDELELFDDAELSTEVHALSCTDTGWAYEVSPDDESAPDLEVRACTVIIDLDKAAALELAPARTRMDAEVVTAEARGTLLGAVDDALSHLDDIVSERASDYTKDDLDAIRERITDLQRIIAR</sequence>
<proteinExistence type="predicted"/>
<feature type="region of interest" description="Disordered" evidence="1">
    <location>
        <begin position="1"/>
        <end position="29"/>
    </location>
</feature>
<protein>
    <submittedName>
        <fullName evidence="2">Uncharacterized protein</fullName>
    </submittedName>
</protein>
<evidence type="ECO:0000313" key="3">
    <source>
        <dbReference type="Proteomes" id="UP001139158"/>
    </source>
</evidence>
<accession>A0A9X1MH14</accession>
<evidence type="ECO:0000256" key="1">
    <source>
        <dbReference type="SAM" id="MobiDB-lite"/>
    </source>
</evidence>
<evidence type="ECO:0000313" key="2">
    <source>
        <dbReference type="EMBL" id="MCC3299661.1"/>
    </source>
</evidence>